<dbReference type="AlphaFoldDB" id="A0A1R0H1D3"/>
<gene>
    <name evidence="2" type="ORF">AYI68_g2919</name>
</gene>
<evidence type="ECO:0000259" key="1">
    <source>
        <dbReference type="Pfam" id="PF03732"/>
    </source>
</evidence>
<evidence type="ECO:0000313" key="3">
    <source>
        <dbReference type="Proteomes" id="UP000187455"/>
    </source>
</evidence>
<keyword evidence="3" id="KW-1185">Reference proteome</keyword>
<accession>A0A1R0H1D3</accession>
<protein>
    <recommendedName>
        <fullName evidence="1">Retrotransposon gag domain-containing protein</fullName>
    </recommendedName>
</protein>
<name>A0A1R0H1D3_9FUNG</name>
<dbReference type="Pfam" id="PF03732">
    <property type="entry name" value="Retrotrans_gag"/>
    <property type="match status" value="1"/>
</dbReference>
<organism evidence="2 3">
    <name type="scientific">Smittium mucronatum</name>
    <dbReference type="NCBI Taxonomy" id="133383"/>
    <lineage>
        <taxon>Eukaryota</taxon>
        <taxon>Fungi</taxon>
        <taxon>Fungi incertae sedis</taxon>
        <taxon>Zoopagomycota</taxon>
        <taxon>Kickxellomycotina</taxon>
        <taxon>Harpellomycetes</taxon>
        <taxon>Harpellales</taxon>
        <taxon>Legeriomycetaceae</taxon>
        <taxon>Smittium</taxon>
    </lineage>
</organism>
<feature type="domain" description="Retrotransposon gag" evidence="1">
    <location>
        <begin position="6"/>
        <end position="67"/>
    </location>
</feature>
<dbReference type="STRING" id="133383.A0A1R0H1D3"/>
<evidence type="ECO:0000313" key="2">
    <source>
        <dbReference type="EMBL" id="OLY82953.1"/>
    </source>
</evidence>
<dbReference type="EMBL" id="LSSL01001161">
    <property type="protein sequence ID" value="OLY82953.1"/>
    <property type="molecule type" value="Genomic_DNA"/>
</dbReference>
<reference evidence="2 3" key="1">
    <citation type="journal article" date="2016" name="Mol. Biol. Evol.">
        <title>Genome-Wide Survey of Gut Fungi (Harpellales) Reveals the First Horizontally Transferred Ubiquitin Gene from a Mosquito Host.</title>
        <authorList>
            <person name="Wang Y."/>
            <person name="White M.M."/>
            <person name="Kvist S."/>
            <person name="Moncalvo J.M."/>
        </authorList>
    </citation>
    <scope>NUCLEOTIDE SEQUENCE [LARGE SCALE GENOMIC DNA]</scope>
    <source>
        <strain evidence="2 3">ALG-7-W6</strain>
    </source>
</reference>
<sequence>MQIHGFKVEIKKRFQSPQRKRRLRDGLYQLKQRNPAIEYAEKFQRICTAIGSVTEEEALENFIRGLKVNIRNLVLVQDPSYLSDAMKMAETFDAGSSKLQQYFPCQNYHNPNS</sequence>
<comment type="caution">
    <text evidence="2">The sequence shown here is derived from an EMBL/GenBank/DDBJ whole genome shotgun (WGS) entry which is preliminary data.</text>
</comment>
<dbReference type="OrthoDB" id="2424338at2759"/>
<dbReference type="Proteomes" id="UP000187455">
    <property type="component" value="Unassembled WGS sequence"/>
</dbReference>
<proteinExistence type="predicted"/>
<dbReference type="InterPro" id="IPR005162">
    <property type="entry name" value="Retrotrans_gag_dom"/>
</dbReference>